<dbReference type="PANTHER" id="PTHR35869:SF1">
    <property type="entry name" value="OUTER-MEMBRANE LIPOPROTEIN CARRIER PROTEIN"/>
    <property type="match status" value="1"/>
</dbReference>
<gene>
    <name evidence="3" type="ORF">GCM10011425_16020</name>
</gene>
<protein>
    <submittedName>
        <fullName evidence="3">Membrane protein</fullName>
    </submittedName>
</protein>
<name>A0A917N103_9SPHI</name>
<reference evidence="3" key="2">
    <citation type="submission" date="2020-09" db="EMBL/GenBank/DDBJ databases">
        <authorList>
            <person name="Sun Q."/>
            <person name="Sedlacek I."/>
        </authorList>
    </citation>
    <scope>NUCLEOTIDE SEQUENCE</scope>
    <source>
        <strain evidence="3">CCM 8711</strain>
    </source>
</reference>
<evidence type="ECO:0000313" key="3">
    <source>
        <dbReference type="EMBL" id="GGI50390.1"/>
    </source>
</evidence>
<dbReference type="PANTHER" id="PTHR35869">
    <property type="entry name" value="OUTER-MEMBRANE LIPOPROTEIN CARRIER PROTEIN"/>
    <property type="match status" value="1"/>
</dbReference>
<feature type="signal peptide" evidence="2">
    <location>
        <begin position="1"/>
        <end position="19"/>
    </location>
</feature>
<dbReference type="EMBL" id="BMDO01000003">
    <property type="protein sequence ID" value="GGI50390.1"/>
    <property type="molecule type" value="Genomic_DNA"/>
</dbReference>
<dbReference type="AlphaFoldDB" id="A0A917N103"/>
<sequence length="223" mass="24732">MKKLLASIILFTALTPAFAQKDAEAKTILSQVGQKYRAYNTVKSDFTINIQSAQEGINQTQNGTLITQAKANKYKLSIYTSAAKTALAQEITSDGKTQWTYMPAQKEVQVNNVSNSAEALNPAQIFTLYEKGYKYIYTGLQKQAGKSYQVVELTPTDAKQSIFKIKLLIDQAKKQIYSAQLFDKNGGRYTYTIKTFVPNAPVAADAFTFSTKSHPGVELVDLR</sequence>
<keyword evidence="1 2" id="KW-0732">Signal</keyword>
<dbReference type="SUPFAM" id="SSF89392">
    <property type="entry name" value="Prokaryotic lipoproteins and lipoprotein localization factors"/>
    <property type="match status" value="1"/>
</dbReference>
<evidence type="ECO:0000256" key="1">
    <source>
        <dbReference type="ARBA" id="ARBA00022729"/>
    </source>
</evidence>
<evidence type="ECO:0000313" key="4">
    <source>
        <dbReference type="Proteomes" id="UP000662074"/>
    </source>
</evidence>
<dbReference type="Gene3D" id="2.50.20.10">
    <property type="entry name" value="Lipoprotein localisation LolA/LolB/LppX"/>
    <property type="match status" value="1"/>
</dbReference>
<evidence type="ECO:0000256" key="2">
    <source>
        <dbReference type="SAM" id="SignalP"/>
    </source>
</evidence>
<dbReference type="Pfam" id="PF03548">
    <property type="entry name" value="LolA"/>
    <property type="match status" value="1"/>
</dbReference>
<organism evidence="3 4">
    <name type="scientific">Mucilaginibacter galii</name>
    <dbReference type="NCBI Taxonomy" id="2005073"/>
    <lineage>
        <taxon>Bacteria</taxon>
        <taxon>Pseudomonadati</taxon>
        <taxon>Bacteroidota</taxon>
        <taxon>Sphingobacteriia</taxon>
        <taxon>Sphingobacteriales</taxon>
        <taxon>Sphingobacteriaceae</taxon>
        <taxon>Mucilaginibacter</taxon>
    </lineage>
</organism>
<proteinExistence type="predicted"/>
<dbReference type="RefSeq" id="WP_188415512.1">
    <property type="nucleotide sequence ID" value="NZ_BMDO01000003.1"/>
</dbReference>
<reference evidence="3" key="1">
    <citation type="journal article" date="2014" name="Int. J. Syst. Evol. Microbiol.">
        <title>Complete genome sequence of Corynebacterium casei LMG S-19264T (=DSM 44701T), isolated from a smear-ripened cheese.</title>
        <authorList>
            <consortium name="US DOE Joint Genome Institute (JGI-PGF)"/>
            <person name="Walter F."/>
            <person name="Albersmeier A."/>
            <person name="Kalinowski J."/>
            <person name="Ruckert C."/>
        </authorList>
    </citation>
    <scope>NUCLEOTIDE SEQUENCE</scope>
    <source>
        <strain evidence="3">CCM 8711</strain>
    </source>
</reference>
<dbReference type="CDD" id="cd16325">
    <property type="entry name" value="LolA"/>
    <property type="match status" value="1"/>
</dbReference>
<dbReference type="InterPro" id="IPR004564">
    <property type="entry name" value="OM_lipoprot_carrier_LolA-like"/>
</dbReference>
<dbReference type="InterPro" id="IPR029046">
    <property type="entry name" value="LolA/LolB/LppX"/>
</dbReference>
<feature type="chain" id="PRO_5036928246" evidence="2">
    <location>
        <begin position="20"/>
        <end position="223"/>
    </location>
</feature>
<keyword evidence="4" id="KW-1185">Reference proteome</keyword>
<dbReference type="Proteomes" id="UP000662074">
    <property type="component" value="Unassembled WGS sequence"/>
</dbReference>
<accession>A0A917N103</accession>
<comment type="caution">
    <text evidence="3">The sequence shown here is derived from an EMBL/GenBank/DDBJ whole genome shotgun (WGS) entry which is preliminary data.</text>
</comment>